<dbReference type="Proteomes" id="UP000440578">
    <property type="component" value="Unassembled WGS sequence"/>
</dbReference>
<gene>
    <name evidence="2" type="ORF">FJT64_020475</name>
</gene>
<organism evidence="2 3">
    <name type="scientific">Amphibalanus amphitrite</name>
    <name type="common">Striped barnacle</name>
    <name type="synonym">Balanus amphitrite</name>
    <dbReference type="NCBI Taxonomy" id="1232801"/>
    <lineage>
        <taxon>Eukaryota</taxon>
        <taxon>Metazoa</taxon>
        <taxon>Ecdysozoa</taxon>
        <taxon>Arthropoda</taxon>
        <taxon>Crustacea</taxon>
        <taxon>Multicrustacea</taxon>
        <taxon>Cirripedia</taxon>
        <taxon>Thoracica</taxon>
        <taxon>Thoracicalcarea</taxon>
        <taxon>Balanomorpha</taxon>
        <taxon>Balanoidea</taxon>
        <taxon>Balanidae</taxon>
        <taxon>Amphibalaninae</taxon>
        <taxon>Amphibalanus</taxon>
    </lineage>
</organism>
<comment type="caution">
    <text evidence="2">The sequence shown here is derived from an EMBL/GenBank/DDBJ whole genome shotgun (WGS) entry which is preliminary data.</text>
</comment>
<dbReference type="Gene3D" id="1.20.1070.10">
    <property type="entry name" value="Rhodopsin 7-helix transmembrane proteins"/>
    <property type="match status" value="1"/>
</dbReference>
<dbReference type="AlphaFoldDB" id="A0A6A4WX83"/>
<feature type="transmembrane region" description="Helical" evidence="1">
    <location>
        <begin position="210"/>
        <end position="232"/>
    </location>
</feature>
<feature type="transmembrane region" description="Helical" evidence="1">
    <location>
        <begin position="158"/>
        <end position="190"/>
    </location>
</feature>
<feature type="transmembrane region" description="Helical" evidence="1">
    <location>
        <begin position="328"/>
        <end position="349"/>
    </location>
</feature>
<keyword evidence="1" id="KW-0472">Membrane</keyword>
<protein>
    <recommendedName>
        <fullName evidence="4">G-protein coupled receptors family 1 profile domain-containing protein</fullName>
    </recommendedName>
</protein>
<proteinExistence type="predicted"/>
<feature type="transmembrane region" description="Helical" evidence="1">
    <location>
        <begin position="278"/>
        <end position="299"/>
    </location>
</feature>
<evidence type="ECO:0000313" key="3">
    <source>
        <dbReference type="Proteomes" id="UP000440578"/>
    </source>
</evidence>
<reference evidence="2 3" key="1">
    <citation type="submission" date="2019-07" db="EMBL/GenBank/DDBJ databases">
        <title>Draft genome assembly of a fouling barnacle, Amphibalanus amphitrite (Darwin, 1854): The first reference genome for Thecostraca.</title>
        <authorList>
            <person name="Kim W."/>
        </authorList>
    </citation>
    <scope>NUCLEOTIDE SEQUENCE [LARGE SCALE GENOMIC DNA]</scope>
    <source>
        <strain evidence="2">SNU_AA5</strain>
        <tissue evidence="2">Soma without cirri and trophi</tissue>
    </source>
</reference>
<accession>A0A6A4WX83</accession>
<dbReference type="SUPFAM" id="SSF81321">
    <property type="entry name" value="Family A G protein-coupled receptor-like"/>
    <property type="match status" value="1"/>
</dbReference>
<keyword evidence="1" id="KW-1133">Transmembrane helix</keyword>
<evidence type="ECO:0000313" key="2">
    <source>
        <dbReference type="EMBL" id="KAF0308280.1"/>
    </source>
</evidence>
<evidence type="ECO:0000256" key="1">
    <source>
        <dbReference type="SAM" id="Phobius"/>
    </source>
</evidence>
<dbReference type="EMBL" id="VIIS01000498">
    <property type="protein sequence ID" value="KAF0308280.1"/>
    <property type="molecule type" value="Genomic_DNA"/>
</dbReference>
<evidence type="ECO:0008006" key="4">
    <source>
        <dbReference type="Google" id="ProtNLM"/>
    </source>
</evidence>
<keyword evidence="3" id="KW-1185">Reference proteome</keyword>
<sequence>MSASGSDRQLKHVPAVLVDLLPEDLSEMCLLKLTERLQCEVEEEEEGSNSSRLVCGPRDGGSTAADVARAHAVLLTVIVVTVLLALTLNSIRQPAALDRVPMIEADIDAHLTPFLCAVRVNVIRTTATFNFGLLVTITFLRYLIVVRRHSYPPHRRNLALFTVIASLPCLVRTVIFYDAISGTCGTFLAWSRDNYIINRLSEKDNRLRMAVVGLEYVFGIVVIVFCYANILAEAVASRRRLKTHATRASGPADFQSSAENARYNISSTHSLLQSYSGFLYNTAIVIIVLGIHFCVDLGWDIGAGPLRALAVCADLKCFVMPTMRLKAFTLVTLSGGITAVFNPLVCVVFSTEFRRACRQTLVRIRRRLRWQE</sequence>
<keyword evidence="1" id="KW-0812">Transmembrane</keyword>
<feature type="transmembrane region" description="Helical" evidence="1">
    <location>
        <begin position="127"/>
        <end position="146"/>
    </location>
</feature>
<name>A0A6A4WX83_AMPAM</name>
<feature type="transmembrane region" description="Helical" evidence="1">
    <location>
        <begin position="72"/>
        <end position="91"/>
    </location>
</feature>